<feature type="non-terminal residue" evidence="2">
    <location>
        <position position="110"/>
    </location>
</feature>
<dbReference type="RefSeq" id="WP_220084789.1">
    <property type="nucleotide sequence ID" value="NZ_NAQV01000058.1"/>
</dbReference>
<protein>
    <submittedName>
        <fullName evidence="2">Uncharacterized protein</fullName>
    </submittedName>
</protein>
<evidence type="ECO:0000313" key="3">
    <source>
        <dbReference type="Proteomes" id="UP000249099"/>
    </source>
</evidence>
<proteinExistence type="predicted"/>
<keyword evidence="1" id="KW-0812">Transmembrane</keyword>
<feature type="transmembrane region" description="Helical" evidence="1">
    <location>
        <begin position="7"/>
        <end position="28"/>
    </location>
</feature>
<dbReference type="EMBL" id="NAQV01000058">
    <property type="protein sequence ID" value="RAN61408.1"/>
    <property type="molecule type" value="Genomic_DNA"/>
</dbReference>
<evidence type="ECO:0000313" key="2">
    <source>
        <dbReference type="EMBL" id="RAN61408.1"/>
    </source>
</evidence>
<sequence>MSEQLRLVLEIAPINRIIIAIIIIFSSYHGTATLYRLVLGGLRVAGGHLDNEEVERRLSELYPDREIRYALFDETFLALSLSFKARSRANSFIAIFIIILGYGFIAMVFN</sequence>
<dbReference type="Proteomes" id="UP000249099">
    <property type="component" value="Unassembled WGS sequence"/>
</dbReference>
<keyword evidence="1" id="KW-1133">Transmembrane helix</keyword>
<name>A0A328KEW1_9LACT</name>
<gene>
    <name evidence="2" type="ORF">B8A44_09610</name>
</gene>
<reference evidence="2 3" key="1">
    <citation type="submission" date="2017-03" db="EMBL/GenBank/DDBJ databases">
        <title>wgs assembly of Dolosigranulum pigrum KPL CDC strains.</title>
        <authorList>
            <person name="Brugger S.D."/>
            <person name="Pettigrew M."/>
            <person name="Kong Y."/>
            <person name="Lemon K.P."/>
        </authorList>
    </citation>
    <scope>NUCLEOTIDE SEQUENCE [LARGE SCALE GENOMIC DNA]</scope>
    <source>
        <strain evidence="2 3">KPL1931_CDC4294-98</strain>
    </source>
</reference>
<accession>A0A328KEW1</accession>
<organism evidence="2 3">
    <name type="scientific">Dolosigranulum pigrum</name>
    <dbReference type="NCBI Taxonomy" id="29394"/>
    <lineage>
        <taxon>Bacteria</taxon>
        <taxon>Bacillati</taxon>
        <taxon>Bacillota</taxon>
        <taxon>Bacilli</taxon>
        <taxon>Lactobacillales</taxon>
        <taxon>Carnobacteriaceae</taxon>
        <taxon>Dolosigranulum</taxon>
    </lineage>
</organism>
<dbReference type="AlphaFoldDB" id="A0A328KEW1"/>
<feature type="transmembrane region" description="Helical" evidence="1">
    <location>
        <begin position="89"/>
        <end position="109"/>
    </location>
</feature>
<keyword evidence="1" id="KW-0472">Membrane</keyword>
<evidence type="ECO:0000256" key="1">
    <source>
        <dbReference type="SAM" id="Phobius"/>
    </source>
</evidence>
<comment type="caution">
    <text evidence="2">The sequence shown here is derived from an EMBL/GenBank/DDBJ whole genome shotgun (WGS) entry which is preliminary data.</text>
</comment>